<keyword evidence="2" id="KW-1185">Reference proteome</keyword>
<protein>
    <recommendedName>
        <fullName evidence="3">SGNH hydrolase-type esterase domain-containing protein</fullName>
    </recommendedName>
</protein>
<accession>E3RFM5</accession>
<dbReference type="GO" id="GO:0016788">
    <property type="term" value="F:hydrolase activity, acting on ester bonds"/>
    <property type="evidence" value="ECO:0007669"/>
    <property type="project" value="InterPro"/>
</dbReference>
<gene>
    <name evidence="1" type="ORF">PTT_06536</name>
</gene>
<reference evidence="1 2" key="1">
    <citation type="journal article" date="2010" name="Genome Biol.">
        <title>A first genome assembly of the barley fungal pathogen Pyrenophora teres f. teres.</title>
        <authorList>
            <person name="Ellwood S.R."/>
            <person name="Liu Z."/>
            <person name="Syme R.A."/>
            <person name="Lai Z."/>
            <person name="Hane J.K."/>
            <person name="Keiper F."/>
            <person name="Moffat C.S."/>
            <person name="Oliver R.P."/>
            <person name="Friesen T.L."/>
        </authorList>
    </citation>
    <scope>NUCLEOTIDE SEQUENCE [LARGE SCALE GENOMIC DNA]</scope>
    <source>
        <strain evidence="1 2">0-1</strain>
    </source>
</reference>
<dbReference type="InterPro" id="IPR001087">
    <property type="entry name" value="GDSL"/>
</dbReference>
<dbReference type="AlphaFoldDB" id="E3RFM5"/>
<sequence>MMMPEFVLFGDSLTEWSFDAESQGFGFFLRQQYKDKVRVVNEGRYCNLFYHIVSLGSCLFVLDTPTSRQTYRAVDMASSTVEAPLPEIVVFGASMAEWSFEENTQGYGWFLENMYARKARVVNEGQAGYTTSRLKADFDRIIDRATSPGTPQTLLFTIFIGANDACMIGDTPMVPWPLFSANIRNFLDTILTEKALENTKIVLITPPPINCTVVEKMDGSTAEDIEKMNEFRRGAARFKTYMNKKRYAEGIMQIAEEYAETERVAGLNFWKDIVDAMLEEEGQEYNEDMPPGCGLLGSKNFPKSWFTDGLHLDVKGYVVLSKGLFELVTTKWPELAPENL</sequence>
<proteinExistence type="predicted"/>
<dbReference type="PANTHER" id="PTHR14209:SF19">
    <property type="entry name" value="ISOAMYL ACETATE-HYDROLYZING ESTERASE 1 HOMOLOG"/>
    <property type="match status" value="1"/>
</dbReference>
<evidence type="ECO:0008006" key="3">
    <source>
        <dbReference type="Google" id="ProtNLM"/>
    </source>
</evidence>
<dbReference type="SUPFAM" id="SSF52266">
    <property type="entry name" value="SGNH hydrolase"/>
    <property type="match status" value="2"/>
</dbReference>
<dbReference type="InterPro" id="IPR036514">
    <property type="entry name" value="SGNH_hydro_sf"/>
</dbReference>
<organism evidence="2">
    <name type="scientific">Pyrenophora teres f. teres (strain 0-1)</name>
    <name type="common">Barley net blotch fungus</name>
    <name type="synonym">Drechslera teres f. teres</name>
    <dbReference type="NCBI Taxonomy" id="861557"/>
    <lineage>
        <taxon>Eukaryota</taxon>
        <taxon>Fungi</taxon>
        <taxon>Dikarya</taxon>
        <taxon>Ascomycota</taxon>
        <taxon>Pezizomycotina</taxon>
        <taxon>Dothideomycetes</taxon>
        <taxon>Pleosporomycetidae</taxon>
        <taxon>Pleosporales</taxon>
        <taxon>Pleosporineae</taxon>
        <taxon>Pleosporaceae</taxon>
        <taxon>Pyrenophora</taxon>
    </lineage>
</organism>
<dbReference type="eggNOG" id="KOG3035">
    <property type="taxonomic scope" value="Eukaryota"/>
</dbReference>
<evidence type="ECO:0000313" key="1">
    <source>
        <dbReference type="EMBL" id="EFQ95481.1"/>
    </source>
</evidence>
<dbReference type="EMBL" id="GL532789">
    <property type="protein sequence ID" value="EFQ95481.1"/>
    <property type="molecule type" value="Genomic_DNA"/>
</dbReference>
<name>E3RFM5_PYRTT</name>
<dbReference type="Proteomes" id="UP000001067">
    <property type="component" value="Unassembled WGS sequence"/>
</dbReference>
<dbReference type="HOGENOM" id="CLU_051989_3_0_1"/>
<dbReference type="Pfam" id="PF00657">
    <property type="entry name" value="Lipase_GDSL"/>
    <property type="match status" value="1"/>
</dbReference>
<dbReference type="InterPro" id="IPR045136">
    <property type="entry name" value="Iah1-like"/>
</dbReference>
<dbReference type="OrthoDB" id="671439at2759"/>
<dbReference type="KEGG" id="pte:PTT_06536"/>
<dbReference type="PANTHER" id="PTHR14209">
    <property type="entry name" value="ISOAMYL ACETATE-HYDROLYZING ESTERASE 1"/>
    <property type="match status" value="1"/>
</dbReference>
<evidence type="ECO:0000313" key="2">
    <source>
        <dbReference type="Proteomes" id="UP000001067"/>
    </source>
</evidence>
<dbReference type="Gene3D" id="3.40.50.1110">
    <property type="entry name" value="SGNH hydrolase"/>
    <property type="match status" value="2"/>
</dbReference>
<dbReference type="STRING" id="861557.E3RFM5"/>